<protein>
    <recommendedName>
        <fullName evidence="1">F-box domain-containing protein</fullName>
    </recommendedName>
</protein>
<proteinExistence type="predicted"/>
<feature type="domain" description="F-box" evidence="1">
    <location>
        <begin position="13"/>
        <end position="59"/>
    </location>
</feature>
<evidence type="ECO:0000313" key="3">
    <source>
        <dbReference type="Proteomes" id="UP000016922"/>
    </source>
</evidence>
<dbReference type="SUPFAM" id="SSF81383">
    <property type="entry name" value="F-box domain"/>
    <property type="match status" value="1"/>
</dbReference>
<gene>
    <name evidence="2" type="ORF">GLAREA_12452</name>
</gene>
<dbReference type="GeneID" id="19471493"/>
<dbReference type="PROSITE" id="PS50181">
    <property type="entry name" value="FBOX"/>
    <property type="match status" value="1"/>
</dbReference>
<name>S3DI32_GLAL2</name>
<dbReference type="Gene3D" id="1.20.1280.50">
    <property type="match status" value="1"/>
</dbReference>
<sequence>MTDIMANQARQPPDTLNFLPTEILQLIAIALPSQSALKFIHCCRRVHEACNQPGVWREKIRLNSGFATHPIVSRDSGGMIWKNFVIADAKTSNVTYEDKLLFWLPQAMIYYHEVCSTLKFNELHILSLPTHYSSDMPLFEGRMPTVSPGIMLYYPVDVQSSIVIDVWHKTQAASFCFTAAILKRISLDQSQVSNLWAPAKRFLETSPWTVIQDITPESRPAEYLKLAVILHTLANKAIGFIAIELWAYLTEKRNDLSWEPDGTSNPPLIERISFPMLMNVPSLFEAEALKDFSLCHINKMAAPEFFTGSQWIGYELVIHLSRQRRWPLYTWDGIGGENAEMKYRHYEQPPHTNGNLEDRWVERHATFTLRGWVDPRSYVLQSNYFHAGRETHCLTLKVDSLTGMISVIRHVDFHHVRRRGSFGVMTPFGVLLGGHSPGYWLWLWKLDWSTPDSHWER</sequence>
<dbReference type="EMBL" id="KE145361">
    <property type="protein sequence ID" value="EPE31696.1"/>
    <property type="molecule type" value="Genomic_DNA"/>
</dbReference>
<accession>S3DI32</accession>
<dbReference type="OrthoDB" id="3559399at2759"/>
<dbReference type="KEGG" id="glz:GLAREA_12452"/>
<evidence type="ECO:0000313" key="2">
    <source>
        <dbReference type="EMBL" id="EPE31696.1"/>
    </source>
</evidence>
<dbReference type="Proteomes" id="UP000016922">
    <property type="component" value="Unassembled WGS sequence"/>
</dbReference>
<keyword evidence="3" id="KW-1185">Reference proteome</keyword>
<reference evidence="2 3" key="1">
    <citation type="journal article" date="2013" name="BMC Genomics">
        <title>Genomics-driven discovery of the pneumocandin biosynthetic gene cluster in the fungus Glarea lozoyensis.</title>
        <authorList>
            <person name="Chen L."/>
            <person name="Yue Q."/>
            <person name="Zhang X."/>
            <person name="Xiang M."/>
            <person name="Wang C."/>
            <person name="Li S."/>
            <person name="Che Y."/>
            <person name="Ortiz-Lopez F.J."/>
            <person name="Bills G.F."/>
            <person name="Liu X."/>
            <person name="An Z."/>
        </authorList>
    </citation>
    <scope>NUCLEOTIDE SEQUENCE [LARGE SCALE GENOMIC DNA]</scope>
    <source>
        <strain evidence="3">ATCC 20868 / MF5171</strain>
    </source>
</reference>
<dbReference type="HOGENOM" id="CLU_665819_0_0_1"/>
<dbReference type="InterPro" id="IPR036047">
    <property type="entry name" value="F-box-like_dom_sf"/>
</dbReference>
<dbReference type="AlphaFoldDB" id="S3DI32"/>
<evidence type="ECO:0000259" key="1">
    <source>
        <dbReference type="PROSITE" id="PS50181"/>
    </source>
</evidence>
<dbReference type="InterPro" id="IPR001810">
    <property type="entry name" value="F-box_dom"/>
</dbReference>
<dbReference type="RefSeq" id="XP_008081425.1">
    <property type="nucleotide sequence ID" value="XM_008083234.1"/>
</dbReference>
<organism evidence="2 3">
    <name type="scientific">Glarea lozoyensis (strain ATCC 20868 / MF5171)</name>
    <dbReference type="NCBI Taxonomy" id="1116229"/>
    <lineage>
        <taxon>Eukaryota</taxon>
        <taxon>Fungi</taxon>
        <taxon>Dikarya</taxon>
        <taxon>Ascomycota</taxon>
        <taxon>Pezizomycotina</taxon>
        <taxon>Leotiomycetes</taxon>
        <taxon>Helotiales</taxon>
        <taxon>Helotiaceae</taxon>
        <taxon>Glarea</taxon>
    </lineage>
</organism>
<dbReference type="eggNOG" id="ENOG502TBRP">
    <property type="taxonomic scope" value="Eukaryota"/>
</dbReference>